<dbReference type="AlphaFoldDB" id="A0AAW7IH18"/>
<sequence>MSKKNLNRMDSRCDSLVNNNLLRIKDFSKLTGLSRKALYIYDKHNILNPIFIHPDNDYRYYDQNQLLAAKRINLLKQAGFTLNEIREIMNEKLSDEEINNLIDEKLHLEMNKVKAANQAINQLEILSNMITKSNNEVKKEYIQPVIVYEYNIEPNKNICVALNNSDEMIKGLKVSVKDKIIKYKLIDNQIYPVSIALQVENQKLNHFVSTSYFGFDTTQFYYEVNPYQEESALKIKEIMENNELELFEPYIYERILNPDDYLYSSKRLSIFIFPSI</sequence>
<dbReference type="PANTHER" id="PTHR30204">
    <property type="entry name" value="REDOX-CYCLING DRUG-SENSING TRANSCRIPTIONAL ACTIVATOR SOXR"/>
    <property type="match status" value="1"/>
</dbReference>
<name>A0AAW7IH18_9BACI</name>
<evidence type="ECO:0000313" key="6">
    <source>
        <dbReference type="EMBL" id="MDM5455380.1"/>
    </source>
</evidence>
<protein>
    <submittedName>
        <fullName evidence="6">MerR family transcriptional regulator</fullName>
    </submittedName>
</protein>
<dbReference type="InterPro" id="IPR009061">
    <property type="entry name" value="DNA-bd_dom_put_sf"/>
</dbReference>
<reference evidence="6" key="1">
    <citation type="submission" date="2023-06" db="EMBL/GenBank/DDBJ databases">
        <title>Comparative genomics of Bacillaceae isolates and their secondary metabolite potential.</title>
        <authorList>
            <person name="Song L."/>
            <person name="Nielsen L.J."/>
            <person name="Mohite O."/>
            <person name="Xu X."/>
            <person name="Weber T."/>
            <person name="Kovacs A.T."/>
        </authorList>
    </citation>
    <scope>NUCLEOTIDE SEQUENCE</scope>
    <source>
        <strain evidence="6">D8_B_37</strain>
    </source>
</reference>
<organism evidence="6 7">
    <name type="scientific">Peribacillus simplex</name>
    <dbReference type="NCBI Taxonomy" id="1478"/>
    <lineage>
        <taxon>Bacteria</taxon>
        <taxon>Bacillati</taxon>
        <taxon>Bacillota</taxon>
        <taxon>Bacilli</taxon>
        <taxon>Bacillales</taxon>
        <taxon>Bacillaceae</taxon>
        <taxon>Peribacillus</taxon>
    </lineage>
</organism>
<keyword evidence="3" id="KW-0238">DNA-binding</keyword>
<accession>A0AAW7IH18</accession>
<evidence type="ECO:0000313" key="7">
    <source>
        <dbReference type="Proteomes" id="UP001234602"/>
    </source>
</evidence>
<feature type="domain" description="HTH merR-type" evidence="5">
    <location>
        <begin position="21"/>
        <end position="91"/>
    </location>
</feature>
<comment type="caution">
    <text evidence="6">The sequence shown here is derived from an EMBL/GenBank/DDBJ whole genome shotgun (WGS) entry which is preliminary data.</text>
</comment>
<keyword evidence="1" id="KW-0678">Repressor</keyword>
<dbReference type="SUPFAM" id="SSF46955">
    <property type="entry name" value="Putative DNA-binding domain"/>
    <property type="match status" value="1"/>
</dbReference>
<evidence type="ECO:0000256" key="1">
    <source>
        <dbReference type="ARBA" id="ARBA00022491"/>
    </source>
</evidence>
<dbReference type="EMBL" id="JAUCEY010000008">
    <property type="protein sequence ID" value="MDM5455380.1"/>
    <property type="molecule type" value="Genomic_DNA"/>
</dbReference>
<proteinExistence type="predicted"/>
<evidence type="ECO:0000259" key="5">
    <source>
        <dbReference type="PROSITE" id="PS50937"/>
    </source>
</evidence>
<dbReference type="InterPro" id="IPR047057">
    <property type="entry name" value="MerR_fam"/>
</dbReference>
<evidence type="ECO:0000256" key="4">
    <source>
        <dbReference type="ARBA" id="ARBA00023163"/>
    </source>
</evidence>
<dbReference type="GO" id="GO:0003700">
    <property type="term" value="F:DNA-binding transcription factor activity"/>
    <property type="evidence" value="ECO:0007669"/>
    <property type="project" value="InterPro"/>
</dbReference>
<dbReference type="Pfam" id="PF13411">
    <property type="entry name" value="MerR_1"/>
    <property type="match status" value="1"/>
</dbReference>
<dbReference type="PANTHER" id="PTHR30204:SF69">
    <property type="entry name" value="MERR-FAMILY TRANSCRIPTIONAL REGULATOR"/>
    <property type="match status" value="1"/>
</dbReference>
<gene>
    <name evidence="6" type="ORF">QUF89_25135</name>
</gene>
<dbReference type="SMART" id="SM00422">
    <property type="entry name" value="HTH_MERR"/>
    <property type="match status" value="1"/>
</dbReference>
<dbReference type="InterPro" id="IPR000551">
    <property type="entry name" value="MerR-type_HTH_dom"/>
</dbReference>
<dbReference type="GO" id="GO:0003677">
    <property type="term" value="F:DNA binding"/>
    <property type="evidence" value="ECO:0007669"/>
    <property type="project" value="UniProtKB-KW"/>
</dbReference>
<evidence type="ECO:0000256" key="3">
    <source>
        <dbReference type="ARBA" id="ARBA00023125"/>
    </source>
</evidence>
<keyword evidence="4" id="KW-0804">Transcription</keyword>
<dbReference type="Proteomes" id="UP001234602">
    <property type="component" value="Unassembled WGS sequence"/>
</dbReference>
<evidence type="ECO:0000256" key="2">
    <source>
        <dbReference type="ARBA" id="ARBA00023015"/>
    </source>
</evidence>
<keyword evidence="2" id="KW-0805">Transcription regulation</keyword>
<dbReference type="Gene3D" id="1.10.1660.10">
    <property type="match status" value="1"/>
</dbReference>
<dbReference type="PROSITE" id="PS50937">
    <property type="entry name" value="HTH_MERR_2"/>
    <property type="match status" value="1"/>
</dbReference>